<dbReference type="GO" id="GO:0040025">
    <property type="term" value="P:vulval development"/>
    <property type="evidence" value="ECO:0007669"/>
    <property type="project" value="EnsemblMetazoa"/>
</dbReference>
<feature type="region of interest" description="Disordered" evidence="7">
    <location>
        <begin position="567"/>
        <end position="673"/>
    </location>
</feature>
<dbReference type="GO" id="GO:0018996">
    <property type="term" value="P:molting cycle, collagen and cuticulin-based cuticle"/>
    <property type="evidence" value="ECO:0007669"/>
    <property type="project" value="EnsemblMetazoa"/>
</dbReference>
<evidence type="ECO:0000256" key="6">
    <source>
        <dbReference type="SAM" id="Coils"/>
    </source>
</evidence>
<dbReference type="InterPro" id="IPR000504">
    <property type="entry name" value="RRM_dom"/>
</dbReference>
<feature type="domain" description="RRM" evidence="8">
    <location>
        <begin position="2"/>
        <end position="79"/>
    </location>
</feature>
<evidence type="ECO:0000256" key="2">
    <source>
        <dbReference type="ARBA" id="ARBA00022737"/>
    </source>
</evidence>
<feature type="compositionally biased region" description="Basic and acidic residues" evidence="7">
    <location>
        <begin position="383"/>
        <end position="405"/>
    </location>
</feature>
<evidence type="ECO:0000313" key="10">
    <source>
        <dbReference type="Proteomes" id="UP000005239"/>
    </source>
</evidence>
<dbReference type="GO" id="GO:0040010">
    <property type="term" value="P:positive regulation of growth rate"/>
    <property type="evidence" value="ECO:0007669"/>
    <property type="project" value="EnsemblMetazoa"/>
</dbReference>
<feature type="domain" description="RRM" evidence="8">
    <location>
        <begin position="289"/>
        <end position="367"/>
    </location>
</feature>
<keyword evidence="3 5" id="KW-0694">RNA-binding</keyword>
<dbReference type="GO" id="GO:0008406">
    <property type="term" value="P:gonad development"/>
    <property type="evidence" value="ECO:0007669"/>
    <property type="project" value="EnsemblMetazoa"/>
</dbReference>
<evidence type="ECO:0000256" key="1">
    <source>
        <dbReference type="ARBA" id="ARBA00004123"/>
    </source>
</evidence>
<dbReference type="GO" id="GO:0005730">
    <property type="term" value="C:nucleolus"/>
    <property type="evidence" value="ECO:0007669"/>
    <property type="project" value="EnsemblMetazoa"/>
</dbReference>
<accession>A0A8R1Z6V6</accession>
<dbReference type="Proteomes" id="UP000005239">
    <property type="component" value="Unassembled WGS sequence"/>
</dbReference>
<gene>
    <name evidence="9" type="primary">WBGene00305040</name>
</gene>
<keyword evidence="6" id="KW-0175">Coiled coil</keyword>
<reference evidence="10" key="1">
    <citation type="journal article" date="2008" name="Nat. Genet.">
        <title>The Pristionchus pacificus genome provides a unique perspective on nematode lifestyle and parasitism.</title>
        <authorList>
            <person name="Dieterich C."/>
            <person name="Clifton S.W."/>
            <person name="Schuster L.N."/>
            <person name="Chinwalla A."/>
            <person name="Delehaunty K."/>
            <person name="Dinkelacker I."/>
            <person name="Fulton L."/>
            <person name="Fulton R."/>
            <person name="Godfrey J."/>
            <person name="Minx P."/>
            <person name="Mitreva M."/>
            <person name="Roeseler W."/>
            <person name="Tian H."/>
            <person name="Witte H."/>
            <person name="Yang S.P."/>
            <person name="Wilson R.K."/>
            <person name="Sommer R.J."/>
        </authorList>
    </citation>
    <scope>NUCLEOTIDE SEQUENCE [LARGE SCALE GENOMIC DNA]</scope>
    <source>
        <strain evidence="10">PS312</strain>
    </source>
</reference>
<dbReference type="InterPro" id="IPR051945">
    <property type="entry name" value="RRM_MRD1_RNA_proc_ribogen"/>
</dbReference>
<dbReference type="SUPFAM" id="SSF54928">
    <property type="entry name" value="RNA-binding domain, RBD"/>
    <property type="match status" value="5"/>
</dbReference>
<feature type="region of interest" description="Disordered" evidence="7">
    <location>
        <begin position="366"/>
        <end position="409"/>
    </location>
</feature>
<dbReference type="PROSITE" id="PS50102">
    <property type="entry name" value="RRM"/>
    <property type="match status" value="5"/>
</dbReference>
<feature type="compositionally biased region" description="Acidic residues" evidence="7">
    <location>
        <begin position="372"/>
        <end position="382"/>
    </location>
</feature>
<feature type="domain" description="RRM" evidence="8">
    <location>
        <begin position="780"/>
        <end position="860"/>
    </location>
</feature>
<feature type="coiled-coil region" evidence="6">
    <location>
        <begin position="876"/>
        <end position="903"/>
    </location>
</feature>
<comment type="subcellular location">
    <subcellularLocation>
        <location evidence="1">Nucleus</location>
    </subcellularLocation>
</comment>
<dbReference type="FunFam" id="3.30.70.330:FF:002141">
    <property type="match status" value="1"/>
</dbReference>
<keyword evidence="10" id="KW-1185">Reference proteome</keyword>
<dbReference type="Gene3D" id="3.30.70.330">
    <property type="match status" value="6"/>
</dbReference>
<evidence type="ECO:0000256" key="7">
    <source>
        <dbReference type="SAM" id="MobiDB-lite"/>
    </source>
</evidence>
<feature type="compositionally biased region" description="Basic and acidic residues" evidence="7">
    <location>
        <begin position="599"/>
        <end position="610"/>
    </location>
</feature>
<proteinExistence type="predicted"/>
<dbReference type="InterPro" id="IPR012677">
    <property type="entry name" value="Nucleotide-bd_a/b_plait_sf"/>
</dbReference>
<evidence type="ECO:0000313" key="9">
    <source>
        <dbReference type="EnsemblMetazoa" id="PPA47177.1"/>
    </source>
</evidence>
<sequence>MSRVIVKGLPPRCSEQQLRDLFKSYGTISDCALKTTKEGRSRRFAFVGFEGAESGSAAISGTNETFLGSYRLTVEVCAGFGEKSKPRAWSKYAKDSSAYKRAHPDEVQAAATQKKPKKANEARREEEFKNFLDARGVGREEEKKAPEVRKEECEREADLVAMLLDGVSGDTHLSVIVTGLPSSIKPTHVKEWLAPIRVKALKTVKDGNVAAAFVSFEKTGDVKRALLKNNLYLGGYRVSVKIVPGSVNPNVREDGGGGGGGGKKAQLANPGLTREEEEAKIRDQILDTGRLFLRNLPFSTTESDLRVLMKEHGELAEVQVIIAKSTGACKGFAIVEFLFPEAAVQAYVKLDGSIFKGRMLHILPGEEKREEKEEEGEGDGTEEGSKKKRAEEKSSFKREKAEKQKKSAAKNQHSWNALFLGANAVADSLAEKLGVSKADILGGEGGGESAAVRLALAETRIVRETRDFLLTNGVRLDAFSRPSSARSDTVILVKNLPAGVQKEEMERMFEKFGDMKRVLIPPEGGASALIVFGNAVDAKAAFSKLAYARFRTQPLYLEWAPGDVFEEKKKEDGEKEREEEGEEKPAADGDSSSAKKRKRGEEMTEEERKEQRKSKKHKKAKEEVKEEEPEVKEEVKEEEEEEEEVEERKEEKREDEEAEEGKSQEDRGEPEENAVVFVKNLAWDTDDEQLERLFKQRFEIAHAKVSRKFNPADPSAPLSMGFGFVQFWTKDDAMEAIKTMQGALLAGHSIELKHSNRELTDDTKKKQRKTVDRLEQGESLKLIVRNVPFQASPGEVESLFSAFGGLKSVRMPKKVGGGGSHRGFGFVDFSTKGDAKRAFDALVHSTHLYGRRLVLEWARGEEESVEQLREKTASRFAGGEKEHRKLKKRMEALEKDLKVIDDD</sequence>
<name>A0A8R1Z6V6_PRIPA</name>
<dbReference type="InterPro" id="IPR035979">
    <property type="entry name" value="RBD_domain_sf"/>
</dbReference>
<organism evidence="9 10">
    <name type="scientific">Pristionchus pacificus</name>
    <name type="common">Parasitic nematode worm</name>
    <dbReference type="NCBI Taxonomy" id="54126"/>
    <lineage>
        <taxon>Eukaryota</taxon>
        <taxon>Metazoa</taxon>
        <taxon>Ecdysozoa</taxon>
        <taxon>Nematoda</taxon>
        <taxon>Chromadorea</taxon>
        <taxon>Rhabditida</taxon>
        <taxon>Rhabditina</taxon>
        <taxon>Diplogasteromorpha</taxon>
        <taxon>Diplogasteroidea</taxon>
        <taxon>Neodiplogasteridae</taxon>
        <taxon>Pristionchus</taxon>
    </lineage>
</organism>
<protein>
    <recommendedName>
        <fullName evidence="8">RRM domain-containing protein</fullName>
    </recommendedName>
</protein>
<evidence type="ECO:0000259" key="8">
    <source>
        <dbReference type="PROSITE" id="PS50102"/>
    </source>
</evidence>
<feature type="region of interest" description="Disordered" evidence="7">
    <location>
        <begin position="249"/>
        <end position="271"/>
    </location>
</feature>
<reference evidence="9" key="2">
    <citation type="submission" date="2022-06" db="UniProtKB">
        <authorList>
            <consortium name="EnsemblMetazoa"/>
        </authorList>
    </citation>
    <scope>IDENTIFICATION</scope>
    <source>
        <strain evidence="9">PS312</strain>
    </source>
</reference>
<dbReference type="AlphaFoldDB" id="A0A8R1Z6V6"/>
<dbReference type="PANTHER" id="PTHR48039">
    <property type="entry name" value="RNA-BINDING MOTIF PROTEIN 14B"/>
    <property type="match status" value="1"/>
</dbReference>
<dbReference type="GO" id="GO:0003723">
    <property type="term" value="F:RNA binding"/>
    <property type="evidence" value="ECO:0007669"/>
    <property type="project" value="UniProtKB-UniRule"/>
</dbReference>
<dbReference type="GO" id="GO:0040002">
    <property type="term" value="P:collagen and cuticulin-based cuticle development"/>
    <property type="evidence" value="ECO:0007669"/>
    <property type="project" value="EnsemblMetazoa"/>
</dbReference>
<feature type="domain" description="RRM" evidence="8">
    <location>
        <begin position="674"/>
        <end position="757"/>
    </location>
</feature>
<evidence type="ECO:0000256" key="5">
    <source>
        <dbReference type="PROSITE-ProRule" id="PRU00176"/>
    </source>
</evidence>
<keyword evidence="4" id="KW-0539">Nucleus</keyword>
<dbReference type="GO" id="GO:0006364">
    <property type="term" value="P:rRNA processing"/>
    <property type="evidence" value="ECO:0007669"/>
    <property type="project" value="EnsemblMetazoa"/>
</dbReference>
<dbReference type="PANTHER" id="PTHR48039:SF5">
    <property type="entry name" value="RNA-BINDING PROTEIN 28"/>
    <property type="match status" value="1"/>
</dbReference>
<feature type="domain" description="RRM" evidence="8">
    <location>
        <begin position="489"/>
        <end position="562"/>
    </location>
</feature>
<feature type="compositionally biased region" description="Acidic residues" evidence="7">
    <location>
        <begin position="625"/>
        <end position="645"/>
    </location>
</feature>
<dbReference type="SMART" id="SM00360">
    <property type="entry name" value="RRM"/>
    <property type="match status" value="6"/>
</dbReference>
<feature type="region of interest" description="Disordered" evidence="7">
    <location>
        <begin position="100"/>
        <end position="125"/>
    </location>
</feature>
<dbReference type="Pfam" id="PF00076">
    <property type="entry name" value="RRM_1"/>
    <property type="match status" value="5"/>
</dbReference>
<dbReference type="FunFam" id="3.30.70.330:FF:001593">
    <property type="match status" value="1"/>
</dbReference>
<evidence type="ECO:0000256" key="4">
    <source>
        <dbReference type="ARBA" id="ARBA00023242"/>
    </source>
</evidence>
<keyword evidence="2" id="KW-0677">Repeat</keyword>
<evidence type="ECO:0000256" key="3">
    <source>
        <dbReference type="ARBA" id="ARBA00022884"/>
    </source>
</evidence>
<feature type="compositionally biased region" description="Basic and acidic residues" evidence="7">
    <location>
        <begin position="567"/>
        <end position="587"/>
    </location>
</feature>
<dbReference type="CDD" id="cd12317">
    <property type="entry name" value="RRM4_RBM19_RRM3_MRD1"/>
    <property type="match status" value="1"/>
</dbReference>
<dbReference type="EnsemblMetazoa" id="PPA47177.1">
    <property type="protein sequence ID" value="PPA47177.1"/>
    <property type="gene ID" value="WBGene00305040"/>
</dbReference>